<comment type="subcellular location">
    <subcellularLocation>
        <location evidence="5">Cell membrane</location>
        <topology evidence="5">Multi-pass membrane protein</topology>
    </subcellularLocation>
    <subcellularLocation>
        <location evidence="1">Membrane</location>
        <topology evidence="1">Multi-pass membrane protein</topology>
    </subcellularLocation>
</comment>
<sequence length="237" mass="25999">MQIVFALTLKASARDPYLVFWSLILPIGGVVGLSLISDSPAYNLGLLAGMTSISILFFTLMTTSYAILAQRRRGVYHLLHVTPIALWKYVLSLSSAWTVTGLFCGVIILTIGSLVIDTQLTMTAFLLASAIMMIAGLGYVFLSFFIASLSQNEGHISIITNIITIPLILTSDAFYSLQNAPTWVTTLNRFNPFQWFLNGIQSSLTLDISQYVVSLSLLLLVVLCALLLAVRTFRYSA</sequence>
<proteinExistence type="inferred from homology"/>
<evidence type="ECO:0000313" key="7">
    <source>
        <dbReference type="EMBL" id="MCR6098030.1"/>
    </source>
</evidence>
<feature type="transmembrane region" description="Helical" evidence="5">
    <location>
        <begin position="158"/>
        <end position="177"/>
    </location>
</feature>
<keyword evidence="3 5" id="KW-1133">Transmembrane helix</keyword>
<evidence type="ECO:0000256" key="3">
    <source>
        <dbReference type="ARBA" id="ARBA00022989"/>
    </source>
</evidence>
<evidence type="ECO:0000259" key="6">
    <source>
        <dbReference type="PROSITE" id="PS51012"/>
    </source>
</evidence>
<dbReference type="GO" id="GO:0140359">
    <property type="term" value="F:ABC-type transporter activity"/>
    <property type="evidence" value="ECO:0007669"/>
    <property type="project" value="InterPro"/>
</dbReference>
<feature type="transmembrane region" description="Helical" evidence="5">
    <location>
        <begin position="42"/>
        <end position="68"/>
    </location>
</feature>
<dbReference type="EMBL" id="JABXYM010000001">
    <property type="protein sequence ID" value="MCR6098030.1"/>
    <property type="molecule type" value="Genomic_DNA"/>
</dbReference>
<dbReference type="InterPro" id="IPR047817">
    <property type="entry name" value="ABC2_TM_bact-type"/>
</dbReference>
<dbReference type="PANTHER" id="PTHR43229:SF2">
    <property type="entry name" value="NODULATION PROTEIN J"/>
    <property type="match status" value="1"/>
</dbReference>
<comment type="caution">
    <text evidence="7">The sequence shown here is derived from an EMBL/GenBank/DDBJ whole genome shotgun (WGS) entry which is preliminary data.</text>
</comment>
<gene>
    <name evidence="7" type="ORF">HXA33_15940</name>
</gene>
<evidence type="ECO:0000313" key="8">
    <source>
        <dbReference type="Proteomes" id="UP001057753"/>
    </source>
</evidence>
<comment type="similarity">
    <text evidence="5">Belongs to the ABC-2 integral membrane protein family.</text>
</comment>
<feature type="transmembrane region" description="Helical" evidence="5">
    <location>
        <begin position="208"/>
        <end position="230"/>
    </location>
</feature>
<feature type="transmembrane region" description="Helical" evidence="5">
    <location>
        <begin position="122"/>
        <end position="146"/>
    </location>
</feature>
<keyword evidence="4 5" id="KW-0472">Membrane</keyword>
<dbReference type="GO" id="GO:0043190">
    <property type="term" value="C:ATP-binding cassette (ABC) transporter complex"/>
    <property type="evidence" value="ECO:0007669"/>
    <property type="project" value="InterPro"/>
</dbReference>
<protein>
    <recommendedName>
        <fullName evidence="5">Transport permease protein</fullName>
    </recommendedName>
</protein>
<keyword evidence="2 5" id="KW-0812">Transmembrane</keyword>
<keyword evidence="5" id="KW-1003">Cell membrane</keyword>
<accession>A0A9Q4B4L1</accession>
<feature type="domain" description="ABC transmembrane type-2" evidence="6">
    <location>
        <begin position="7"/>
        <end position="236"/>
    </location>
</feature>
<keyword evidence="5" id="KW-0813">Transport</keyword>
<dbReference type="InterPro" id="IPR000412">
    <property type="entry name" value="ABC_2_transport"/>
</dbReference>
<organism evidence="7 8">
    <name type="scientific">Salipaludibacillus agaradhaerens</name>
    <name type="common">Bacillus agaradhaerens</name>
    <dbReference type="NCBI Taxonomy" id="76935"/>
    <lineage>
        <taxon>Bacteria</taxon>
        <taxon>Bacillati</taxon>
        <taxon>Bacillota</taxon>
        <taxon>Bacilli</taxon>
        <taxon>Bacillales</taxon>
        <taxon>Bacillaceae</taxon>
    </lineage>
</organism>
<feature type="transmembrane region" description="Helical" evidence="5">
    <location>
        <begin position="89"/>
        <end position="116"/>
    </location>
</feature>
<keyword evidence="8" id="KW-1185">Reference proteome</keyword>
<dbReference type="PROSITE" id="PS51012">
    <property type="entry name" value="ABC_TM2"/>
    <property type="match status" value="1"/>
</dbReference>
<dbReference type="InterPro" id="IPR051784">
    <property type="entry name" value="Nod_factor_ABC_transporter"/>
</dbReference>
<dbReference type="AlphaFoldDB" id="A0A9Q4B4L1"/>
<dbReference type="PANTHER" id="PTHR43229">
    <property type="entry name" value="NODULATION PROTEIN J"/>
    <property type="match status" value="1"/>
</dbReference>
<dbReference type="Pfam" id="PF01061">
    <property type="entry name" value="ABC2_membrane"/>
    <property type="match status" value="1"/>
</dbReference>
<evidence type="ECO:0000256" key="1">
    <source>
        <dbReference type="ARBA" id="ARBA00004141"/>
    </source>
</evidence>
<reference evidence="7" key="1">
    <citation type="submission" date="2020-06" db="EMBL/GenBank/DDBJ databases">
        <title>Insight into the genomes of haloalkaliphilic bacilli from Kenyan soda lakes.</title>
        <authorList>
            <person name="Mwirichia R."/>
            <person name="Villamizar G.C."/>
            <person name="Poehlein A."/>
            <person name="Mugweru J."/>
            <person name="Kipnyargis A."/>
            <person name="Kiplimo D."/>
            <person name="Orwa P."/>
            <person name="Daniel R."/>
        </authorList>
    </citation>
    <scope>NUCLEOTIDE SEQUENCE</scope>
    <source>
        <strain evidence="7">B1096_S55</strain>
    </source>
</reference>
<name>A0A9Q4B4L1_SALAG</name>
<dbReference type="InterPro" id="IPR013525">
    <property type="entry name" value="ABC2_TM"/>
</dbReference>
<feature type="transmembrane region" description="Helical" evidence="5">
    <location>
        <begin position="17"/>
        <end position="36"/>
    </location>
</feature>
<evidence type="ECO:0000256" key="4">
    <source>
        <dbReference type="ARBA" id="ARBA00023136"/>
    </source>
</evidence>
<evidence type="ECO:0000256" key="2">
    <source>
        <dbReference type="ARBA" id="ARBA00022692"/>
    </source>
</evidence>
<dbReference type="Proteomes" id="UP001057753">
    <property type="component" value="Unassembled WGS sequence"/>
</dbReference>
<dbReference type="PIRSF" id="PIRSF006648">
    <property type="entry name" value="DrrB"/>
    <property type="match status" value="1"/>
</dbReference>
<evidence type="ECO:0000256" key="5">
    <source>
        <dbReference type="RuleBase" id="RU361157"/>
    </source>
</evidence>